<name>A0A1H8UR97_9BRAD</name>
<dbReference type="CDD" id="cd16025">
    <property type="entry name" value="PAS_like"/>
    <property type="match status" value="1"/>
</dbReference>
<dbReference type="Proteomes" id="UP000199615">
    <property type="component" value="Unassembled WGS sequence"/>
</dbReference>
<sequence length="827" mass="90388">MKRLALKRLVSVVAPLSLLASLLLASWIGYASAQQAAPIDPAPINPSMPTDRSVLPIPEPQYPHSTVFDVRNATPPPRFEVKAPAGAPNVVIALIDDMGFGQSSAFGGPVRMPTVEGLANQGLRYNEFHTTALCSPTRAALLSGRNHHINNMGSITETATSFPGQTGQRPNSVASVAEILRLNGYSTAHFGKNHETAAWEVSPSGPTDRWPTRQGFDKFYGFMGGETNQWAPLLYDGTAQVELPKDPNYHFMTDMTNHAVDWMKSQKALTPDKPFFIYFAPGATHAPHQVPKEWIAKYKGKFDQGWDQLREETLARQIRLGVVPAGTKLAPKPEPIKDWATLNADEKKLFARQMEVFAGFGEYADTEIGRLIEAIRQTGQLDNTLIFYIVGDNGASAEGGMNGLFNEMTYFNGAQETVQDVLKHYDELGGPNTYGHYAAGWAIAGDTPFTWTKQVASSYGGTRNGMVIHWPKGIAAKGEVRSQWHHVIDVVPTILEAASLPEPSAVNGTLQLPIVGNSMVYTFADPKAASTHKTQYFEIFGNRAIYSDGWLAGTVHRAAWETKPRRALEQDVWELYDTRSDFSLVNDLAATNPDKLKELQDLFMKEAEKNSVLPLDDRTLERTNAALVGRPDLMAGRTTLTVYEGMIGMSENVFINLKNRSHTVTAVVDVPKANANGVLMAQAGRFGGWSLYVKNGKPVYTYNWLGLKRFSIAGKQPIPAGKATIRFEFVYDGGGLGKGGLGTLLVNGKPAASGRIDQTQCCFYSADEGADVGADEGTPVTEDYKSPFKFTGKISSVTIEQKEMKKTESEDAVQARKAALLKKGLSD</sequence>
<dbReference type="PANTHER" id="PTHR42693:SF43">
    <property type="entry name" value="BLL2667 PROTEIN"/>
    <property type="match status" value="1"/>
</dbReference>
<dbReference type="RefSeq" id="WP_092684903.1">
    <property type="nucleotide sequence ID" value="NZ_FODT01000007.1"/>
</dbReference>
<evidence type="ECO:0000256" key="1">
    <source>
        <dbReference type="ARBA" id="ARBA00008779"/>
    </source>
</evidence>
<dbReference type="InterPro" id="IPR017850">
    <property type="entry name" value="Alkaline_phosphatase_core_sf"/>
</dbReference>
<dbReference type="Gene3D" id="3.30.1120.10">
    <property type="match status" value="1"/>
</dbReference>
<dbReference type="EMBL" id="FODT01000007">
    <property type="protein sequence ID" value="SEP05681.1"/>
    <property type="molecule type" value="Genomic_DNA"/>
</dbReference>
<reference evidence="5" key="1">
    <citation type="submission" date="2016-10" db="EMBL/GenBank/DDBJ databases">
        <authorList>
            <person name="Varghese N."/>
            <person name="Submissions S."/>
        </authorList>
    </citation>
    <scope>NUCLEOTIDE SEQUENCE [LARGE SCALE GENOMIC DNA]</scope>
    <source>
        <strain evidence="5">DSM 123</strain>
    </source>
</reference>
<comment type="similarity">
    <text evidence="1">Belongs to the sulfatase family.</text>
</comment>
<proteinExistence type="inferred from homology"/>
<dbReference type="Gene3D" id="3.40.720.10">
    <property type="entry name" value="Alkaline Phosphatase, subunit A"/>
    <property type="match status" value="1"/>
</dbReference>
<feature type="domain" description="Sulfatase N-terminal" evidence="3">
    <location>
        <begin position="88"/>
        <end position="498"/>
    </location>
</feature>
<dbReference type="InterPro" id="IPR000917">
    <property type="entry name" value="Sulfatase_N"/>
</dbReference>
<feature type="chain" id="PRO_5011463212" evidence="2">
    <location>
        <begin position="34"/>
        <end position="827"/>
    </location>
</feature>
<dbReference type="SUPFAM" id="SSF53649">
    <property type="entry name" value="Alkaline phosphatase-like"/>
    <property type="match status" value="1"/>
</dbReference>
<dbReference type="InterPro" id="IPR050738">
    <property type="entry name" value="Sulfatase"/>
</dbReference>
<protein>
    <submittedName>
        <fullName evidence="4">Arylsulfatase</fullName>
    </submittedName>
</protein>
<dbReference type="OrthoDB" id="9803751at2"/>
<gene>
    <name evidence="4" type="ORF">SAMN05444123_107203</name>
</gene>
<dbReference type="PANTHER" id="PTHR42693">
    <property type="entry name" value="ARYLSULFATASE FAMILY MEMBER"/>
    <property type="match status" value="1"/>
</dbReference>
<keyword evidence="5" id="KW-1185">Reference proteome</keyword>
<evidence type="ECO:0000259" key="3">
    <source>
        <dbReference type="Pfam" id="PF00884"/>
    </source>
</evidence>
<keyword evidence="2" id="KW-0732">Signal</keyword>
<evidence type="ECO:0000313" key="4">
    <source>
        <dbReference type="EMBL" id="SEP05681.1"/>
    </source>
</evidence>
<dbReference type="AlphaFoldDB" id="A0A1H8UR97"/>
<feature type="signal peptide" evidence="2">
    <location>
        <begin position="1"/>
        <end position="33"/>
    </location>
</feature>
<dbReference type="Pfam" id="PF00884">
    <property type="entry name" value="Sulfatase"/>
    <property type="match status" value="1"/>
</dbReference>
<organism evidence="4 5">
    <name type="scientific">Rhodopseudomonas pseudopalustris</name>
    <dbReference type="NCBI Taxonomy" id="1513892"/>
    <lineage>
        <taxon>Bacteria</taxon>
        <taxon>Pseudomonadati</taxon>
        <taxon>Pseudomonadota</taxon>
        <taxon>Alphaproteobacteria</taxon>
        <taxon>Hyphomicrobiales</taxon>
        <taxon>Nitrobacteraceae</taxon>
        <taxon>Rhodopseudomonas</taxon>
    </lineage>
</organism>
<accession>A0A1H8UR97</accession>
<evidence type="ECO:0000256" key="2">
    <source>
        <dbReference type="SAM" id="SignalP"/>
    </source>
</evidence>
<evidence type="ECO:0000313" key="5">
    <source>
        <dbReference type="Proteomes" id="UP000199615"/>
    </source>
</evidence>